<gene>
    <name evidence="3" type="ORF">PHYPSEUDO_013822</name>
</gene>
<reference evidence="3" key="1">
    <citation type="submission" date="2021-02" db="EMBL/GenBank/DDBJ databases">
        <authorList>
            <person name="Palmer J.M."/>
        </authorList>
    </citation>
    <scope>NUCLEOTIDE SEQUENCE</scope>
    <source>
        <strain evidence="3">SCRP734</strain>
    </source>
</reference>
<accession>A0A8T1W2R6</accession>
<keyword evidence="4" id="KW-1185">Reference proteome</keyword>
<protein>
    <submittedName>
        <fullName evidence="3">Uncharacterized protein</fullName>
    </submittedName>
</protein>
<evidence type="ECO:0000256" key="1">
    <source>
        <dbReference type="SAM" id="Coils"/>
    </source>
</evidence>
<dbReference type="EMBL" id="JAGDFM010000074">
    <property type="protein sequence ID" value="KAG7387695.1"/>
    <property type="molecule type" value="Genomic_DNA"/>
</dbReference>
<dbReference type="OrthoDB" id="109637at2759"/>
<name>A0A8T1W2R6_9STRA</name>
<evidence type="ECO:0000313" key="4">
    <source>
        <dbReference type="Proteomes" id="UP000694044"/>
    </source>
</evidence>
<feature type="compositionally biased region" description="Polar residues" evidence="2">
    <location>
        <begin position="283"/>
        <end position="301"/>
    </location>
</feature>
<comment type="caution">
    <text evidence="3">The sequence shown here is derived from an EMBL/GenBank/DDBJ whole genome shotgun (WGS) entry which is preliminary data.</text>
</comment>
<evidence type="ECO:0000256" key="2">
    <source>
        <dbReference type="SAM" id="MobiDB-lite"/>
    </source>
</evidence>
<evidence type="ECO:0000313" key="3">
    <source>
        <dbReference type="EMBL" id="KAG7387695.1"/>
    </source>
</evidence>
<sequence length="301" mass="33141">MNKTSPSSLHSTIRSRLDQLQLKCRELCGNGASRSGATAPHEPLHEFFSSVQLWKERSLHRALESLDKAAGAASTDSHVEAMEDHEKAAKDLFELARVLLDRTWHGMNLQLEGFAEDLAALVDSIVGSRLEEQRQVHASVVGGLKVENRKLARTCQELHGVNAGLEERLQALENAPDAGGDAILCHKLRARVQHLVIRQHELSVELERAAEERVKHRRELEKTKALLAEAQKSLALTRAMQEKETRQLAALAQLNHAHLAQVLEASSEAAADPRRHQHPLESNVATSEATGENTSEPSAAT</sequence>
<proteinExistence type="predicted"/>
<feature type="region of interest" description="Disordered" evidence="2">
    <location>
        <begin position="265"/>
        <end position="301"/>
    </location>
</feature>
<feature type="coiled-coil region" evidence="1">
    <location>
        <begin position="199"/>
        <end position="233"/>
    </location>
</feature>
<dbReference type="Proteomes" id="UP000694044">
    <property type="component" value="Unassembled WGS sequence"/>
</dbReference>
<organism evidence="3 4">
    <name type="scientific">Phytophthora pseudosyringae</name>
    <dbReference type="NCBI Taxonomy" id="221518"/>
    <lineage>
        <taxon>Eukaryota</taxon>
        <taxon>Sar</taxon>
        <taxon>Stramenopiles</taxon>
        <taxon>Oomycota</taxon>
        <taxon>Peronosporomycetes</taxon>
        <taxon>Peronosporales</taxon>
        <taxon>Peronosporaceae</taxon>
        <taxon>Phytophthora</taxon>
    </lineage>
</organism>
<keyword evidence="1" id="KW-0175">Coiled coil</keyword>
<dbReference type="AlphaFoldDB" id="A0A8T1W2R6"/>